<dbReference type="Pfam" id="PF00440">
    <property type="entry name" value="TetR_N"/>
    <property type="match status" value="1"/>
</dbReference>
<dbReference type="Proteomes" id="UP001500542">
    <property type="component" value="Unassembled WGS sequence"/>
</dbReference>
<evidence type="ECO:0000256" key="2">
    <source>
        <dbReference type="ARBA" id="ARBA00023125"/>
    </source>
</evidence>
<dbReference type="PROSITE" id="PS50977">
    <property type="entry name" value="HTH_TETR_2"/>
    <property type="match status" value="1"/>
</dbReference>
<feature type="DNA-binding region" description="H-T-H motif" evidence="4">
    <location>
        <begin position="34"/>
        <end position="53"/>
    </location>
</feature>
<evidence type="ECO:0000259" key="5">
    <source>
        <dbReference type="PROSITE" id="PS50977"/>
    </source>
</evidence>
<evidence type="ECO:0000256" key="1">
    <source>
        <dbReference type="ARBA" id="ARBA00023015"/>
    </source>
</evidence>
<dbReference type="InterPro" id="IPR001647">
    <property type="entry name" value="HTH_TetR"/>
</dbReference>
<keyword evidence="1" id="KW-0805">Transcription regulation</keyword>
<dbReference type="SUPFAM" id="SSF46689">
    <property type="entry name" value="Homeodomain-like"/>
    <property type="match status" value="1"/>
</dbReference>
<keyword evidence="3" id="KW-0804">Transcription</keyword>
<name>A0ABN1QE62_9ACTN</name>
<evidence type="ECO:0000256" key="4">
    <source>
        <dbReference type="PROSITE-ProRule" id="PRU00335"/>
    </source>
</evidence>
<dbReference type="InterPro" id="IPR050109">
    <property type="entry name" value="HTH-type_TetR-like_transc_reg"/>
</dbReference>
<dbReference type="EMBL" id="BAAAHK010000007">
    <property type="protein sequence ID" value="GAA0941213.1"/>
    <property type="molecule type" value="Genomic_DNA"/>
</dbReference>
<proteinExistence type="predicted"/>
<dbReference type="RefSeq" id="WP_343970965.1">
    <property type="nucleotide sequence ID" value="NZ_BAAAHK010000007.1"/>
</dbReference>
<dbReference type="Gene3D" id="1.10.357.10">
    <property type="entry name" value="Tetracycline Repressor, domain 2"/>
    <property type="match status" value="1"/>
</dbReference>
<comment type="caution">
    <text evidence="6">The sequence shown here is derived from an EMBL/GenBank/DDBJ whole genome shotgun (WGS) entry which is preliminary data.</text>
</comment>
<keyword evidence="2 4" id="KW-0238">DNA-binding</keyword>
<accession>A0ABN1QE62</accession>
<dbReference type="PANTHER" id="PTHR30055">
    <property type="entry name" value="HTH-TYPE TRANSCRIPTIONAL REGULATOR RUTR"/>
    <property type="match status" value="1"/>
</dbReference>
<reference evidence="6 7" key="1">
    <citation type="journal article" date="2019" name="Int. J. Syst. Evol. Microbiol.">
        <title>The Global Catalogue of Microorganisms (GCM) 10K type strain sequencing project: providing services to taxonomists for standard genome sequencing and annotation.</title>
        <authorList>
            <consortium name="The Broad Institute Genomics Platform"/>
            <consortium name="The Broad Institute Genome Sequencing Center for Infectious Disease"/>
            <person name="Wu L."/>
            <person name="Ma J."/>
        </authorList>
    </citation>
    <scope>NUCLEOTIDE SEQUENCE [LARGE SCALE GENOMIC DNA]</scope>
    <source>
        <strain evidence="6 7">JCM 10977</strain>
    </source>
</reference>
<gene>
    <name evidence="6" type="ORF">GCM10009554_32640</name>
</gene>
<protein>
    <submittedName>
        <fullName evidence="6">TetR/AcrR family transcriptional regulator</fullName>
    </submittedName>
</protein>
<evidence type="ECO:0000256" key="3">
    <source>
        <dbReference type="ARBA" id="ARBA00023163"/>
    </source>
</evidence>
<feature type="domain" description="HTH tetR-type" evidence="5">
    <location>
        <begin position="13"/>
        <end position="71"/>
    </location>
</feature>
<organism evidence="6 7">
    <name type="scientific">Kribbella koreensis</name>
    <dbReference type="NCBI Taxonomy" id="57909"/>
    <lineage>
        <taxon>Bacteria</taxon>
        <taxon>Bacillati</taxon>
        <taxon>Actinomycetota</taxon>
        <taxon>Actinomycetes</taxon>
        <taxon>Propionibacteriales</taxon>
        <taxon>Kribbellaceae</taxon>
        <taxon>Kribbella</taxon>
    </lineage>
</organism>
<dbReference type="InterPro" id="IPR009057">
    <property type="entry name" value="Homeodomain-like_sf"/>
</dbReference>
<dbReference type="PANTHER" id="PTHR30055:SF234">
    <property type="entry name" value="HTH-TYPE TRANSCRIPTIONAL REGULATOR BETI"/>
    <property type="match status" value="1"/>
</dbReference>
<evidence type="ECO:0000313" key="6">
    <source>
        <dbReference type="EMBL" id="GAA0941213.1"/>
    </source>
</evidence>
<evidence type="ECO:0000313" key="7">
    <source>
        <dbReference type="Proteomes" id="UP001500542"/>
    </source>
</evidence>
<keyword evidence="7" id="KW-1185">Reference proteome</keyword>
<sequence length="206" mass="22080">MPYESGGRSRQKQRTRDALVTAARELVAAGVTPTVEQAAAAAEVSRPTAYRYFPNQRALLSAAHPETTTTSLLPADPPGDVSQRLAAVIDTFIELVVETEAQQRTMLRLALGADPAERAALPLRQGRAISWIEEALLPLQDSLPAETVHQLAIAIRSVAGIEALSWLLDVAKLPRDEAVRLIKWSAQSLLTATLAGSPPPVGPLIE</sequence>